<dbReference type="Gene3D" id="2.40.160.20">
    <property type="match status" value="1"/>
</dbReference>
<dbReference type="Pfam" id="PF13505">
    <property type="entry name" value="OMP_b-brl"/>
    <property type="match status" value="1"/>
</dbReference>
<feature type="signal peptide" evidence="3">
    <location>
        <begin position="1"/>
        <end position="19"/>
    </location>
</feature>
<accession>A0ABT2ARG3</accession>
<dbReference type="InterPro" id="IPR011250">
    <property type="entry name" value="OMP/PagP_B-barrel"/>
</dbReference>
<dbReference type="Proteomes" id="UP001206572">
    <property type="component" value="Unassembled WGS sequence"/>
</dbReference>
<evidence type="ECO:0000313" key="6">
    <source>
        <dbReference type="Proteomes" id="UP001206572"/>
    </source>
</evidence>
<dbReference type="EMBL" id="JANUHA010000019">
    <property type="protein sequence ID" value="MCS0598839.1"/>
    <property type="molecule type" value="Genomic_DNA"/>
</dbReference>
<keyword evidence="6" id="KW-1185">Reference proteome</keyword>
<gene>
    <name evidence="5" type="ORF">NX780_21070</name>
</gene>
<protein>
    <submittedName>
        <fullName evidence="5">Outer membrane beta-barrel protein</fullName>
    </submittedName>
</protein>
<dbReference type="InterPro" id="IPR027385">
    <property type="entry name" value="Beta-barrel_OMP"/>
</dbReference>
<comment type="subcellular location">
    <subcellularLocation>
        <location evidence="1">Cell outer membrane</location>
    </subcellularLocation>
</comment>
<evidence type="ECO:0000259" key="4">
    <source>
        <dbReference type="Pfam" id="PF13505"/>
    </source>
</evidence>
<reference evidence="5 6" key="1">
    <citation type="submission" date="2022-08" db="EMBL/GenBank/DDBJ databases">
        <title>Reclassification of Massilia species as members of the genera Telluria, Duganella, Pseudoduganella, Mokoshia gen. nov. and Zemynaea gen. nov. using orthogonal and non-orthogonal genome-based approaches.</title>
        <authorList>
            <person name="Bowman J.P."/>
        </authorList>
    </citation>
    <scope>NUCLEOTIDE SEQUENCE [LARGE SCALE GENOMIC DNA]</scope>
    <source>
        <strain evidence="5 6">JCM 31661</strain>
    </source>
</reference>
<evidence type="ECO:0000256" key="1">
    <source>
        <dbReference type="ARBA" id="ARBA00004442"/>
    </source>
</evidence>
<organism evidence="5 6">
    <name type="scientific">Massilia agri</name>
    <dbReference type="NCBI Taxonomy" id="1886785"/>
    <lineage>
        <taxon>Bacteria</taxon>
        <taxon>Pseudomonadati</taxon>
        <taxon>Pseudomonadota</taxon>
        <taxon>Betaproteobacteria</taxon>
        <taxon>Burkholderiales</taxon>
        <taxon>Oxalobacteraceae</taxon>
        <taxon>Telluria group</taxon>
        <taxon>Massilia</taxon>
    </lineage>
</organism>
<name>A0ABT2ARG3_9BURK</name>
<proteinExistence type="predicted"/>
<sequence length="168" mass="17441">MIKHIAAAAALLAASSAFAAQPGTLYAGVDVGTTKMDDVSGRSTSAGAFVGYNFHENLAIEAGYRRMGEFDLYAYGLYSEVEFKAASLSLVGTLPLGGGFSLLGRVGYNRLEAEAKVRGYGSGKAHDSGTVAGIGVAYAISPKISTRVELQRPGSDVTNLSVGVSYQF</sequence>
<evidence type="ECO:0000313" key="5">
    <source>
        <dbReference type="EMBL" id="MCS0598839.1"/>
    </source>
</evidence>
<keyword evidence="2 3" id="KW-0732">Signal</keyword>
<comment type="caution">
    <text evidence="5">The sequence shown here is derived from an EMBL/GenBank/DDBJ whole genome shotgun (WGS) entry which is preliminary data.</text>
</comment>
<feature type="domain" description="Outer membrane protein beta-barrel" evidence="4">
    <location>
        <begin position="6"/>
        <end position="168"/>
    </location>
</feature>
<dbReference type="SUPFAM" id="SSF56925">
    <property type="entry name" value="OMPA-like"/>
    <property type="match status" value="1"/>
</dbReference>
<feature type="chain" id="PRO_5045916595" evidence="3">
    <location>
        <begin position="20"/>
        <end position="168"/>
    </location>
</feature>
<evidence type="ECO:0000256" key="2">
    <source>
        <dbReference type="ARBA" id="ARBA00022729"/>
    </source>
</evidence>
<dbReference type="RefSeq" id="WP_258829843.1">
    <property type="nucleotide sequence ID" value="NZ_JANUHA010000019.1"/>
</dbReference>
<evidence type="ECO:0000256" key="3">
    <source>
        <dbReference type="SAM" id="SignalP"/>
    </source>
</evidence>